<sequence length="43" mass="4455">MPAIGDFGSFFAAGLTTSLAPNTSTTSAWPNSELMSSISNTWS</sequence>
<dbReference type="AlphaFoldDB" id="A0A5E7VPQ3"/>
<evidence type="ECO:0000313" key="2">
    <source>
        <dbReference type="EMBL" id="VVQ24690.1"/>
    </source>
</evidence>
<accession>A0A5E7VPQ3</accession>
<dbReference type="Proteomes" id="UP000327191">
    <property type="component" value="Unassembled WGS sequence"/>
</dbReference>
<gene>
    <name evidence="2" type="ORF">PS938_05635</name>
</gene>
<protein>
    <submittedName>
        <fullName evidence="2">Uncharacterized protein</fullName>
    </submittedName>
</protein>
<organism evidence="2 3">
    <name type="scientific">Pseudomonas fluorescens</name>
    <dbReference type="NCBI Taxonomy" id="294"/>
    <lineage>
        <taxon>Bacteria</taxon>
        <taxon>Pseudomonadati</taxon>
        <taxon>Pseudomonadota</taxon>
        <taxon>Gammaproteobacteria</taxon>
        <taxon>Pseudomonadales</taxon>
        <taxon>Pseudomonadaceae</taxon>
        <taxon>Pseudomonas</taxon>
    </lineage>
</organism>
<feature type="region of interest" description="Disordered" evidence="1">
    <location>
        <begin position="20"/>
        <end position="43"/>
    </location>
</feature>
<evidence type="ECO:0000256" key="1">
    <source>
        <dbReference type="SAM" id="MobiDB-lite"/>
    </source>
</evidence>
<proteinExistence type="predicted"/>
<dbReference type="EMBL" id="CABVJE010000041">
    <property type="protein sequence ID" value="VVQ24690.1"/>
    <property type="molecule type" value="Genomic_DNA"/>
</dbReference>
<evidence type="ECO:0000313" key="3">
    <source>
        <dbReference type="Proteomes" id="UP000327191"/>
    </source>
</evidence>
<reference evidence="2 3" key="1">
    <citation type="submission" date="2019-09" db="EMBL/GenBank/DDBJ databases">
        <authorList>
            <person name="Chandra G."/>
            <person name="Truman W A."/>
        </authorList>
    </citation>
    <scope>NUCLEOTIDE SEQUENCE [LARGE SCALE GENOMIC DNA]</scope>
    <source>
        <strain evidence="2">PS938</strain>
    </source>
</reference>
<name>A0A5E7VPQ3_PSEFL</name>